<dbReference type="InterPro" id="IPR015943">
    <property type="entry name" value="WD40/YVTN_repeat-like_dom_sf"/>
</dbReference>
<dbReference type="GO" id="GO:0097361">
    <property type="term" value="C:cytosolic [4Fe-4S] assembly targeting complex"/>
    <property type="evidence" value="ECO:0007669"/>
    <property type="project" value="InterPro"/>
</dbReference>
<comment type="caution">
    <text evidence="6">The sequence shown here is derived from an EMBL/GenBank/DDBJ whole genome shotgun (WGS) entry which is preliminary data.</text>
</comment>
<dbReference type="Pfam" id="PF00400">
    <property type="entry name" value="WD40"/>
    <property type="match status" value="7"/>
</dbReference>
<dbReference type="SMART" id="SM00320">
    <property type="entry name" value="WD40"/>
    <property type="match status" value="7"/>
</dbReference>
<dbReference type="PRINTS" id="PR00320">
    <property type="entry name" value="GPROTEINBRPT"/>
</dbReference>
<feature type="repeat" description="WD" evidence="5">
    <location>
        <begin position="396"/>
        <end position="432"/>
    </location>
</feature>
<protein>
    <recommendedName>
        <fullName evidence="4">Probable cytosolic iron-sulfur protein assembly protein Ciao1</fullName>
    </recommendedName>
</protein>
<dbReference type="SUPFAM" id="SSF50978">
    <property type="entry name" value="WD40 repeat-like"/>
    <property type="match status" value="1"/>
</dbReference>
<evidence type="ECO:0000256" key="3">
    <source>
        <dbReference type="ARBA" id="ARBA00060126"/>
    </source>
</evidence>
<dbReference type="FunFam" id="2.130.10.10:FF:000136">
    <property type="entry name" value="Probable cytosolic iron-sulfur protein assembly protein CIAO1"/>
    <property type="match status" value="1"/>
</dbReference>
<dbReference type="PROSITE" id="PS50294">
    <property type="entry name" value="WD_REPEATS_REGION"/>
    <property type="match status" value="5"/>
</dbReference>
<dbReference type="HAMAP" id="MF_03037">
    <property type="entry name" value="ciao1"/>
    <property type="match status" value="1"/>
</dbReference>
<dbReference type="PROSITE" id="PS00678">
    <property type="entry name" value="WD_REPEATS_1"/>
    <property type="match status" value="1"/>
</dbReference>
<comment type="function">
    <text evidence="3">Key component of the cytosolic iron-sulfur protein assembly (CIA) complex, a multiprotein complex that mediates the incorporation of iron-sulfur cluster into extramitochondrial Fe/S proteins. As a CIA complex component, interacts specifically with CIAO2A or CIAO2B and MMS19 to assist different branches of iron-sulfur protein assembly, depending of its interactors. The complex CIAO1:CIAO2B:MMS19 binds to and facilitates the assembly of most cytosolic-nuclear Fe/S proteins. CIAO1:CIAO2A specifically matures ACO1 and stabilizes IREB2. Seems to specifically modulate the transactivation activity of WT1. As part of the mitotic spindle-associated MMXD complex it may play a role in chromosome segregation.</text>
</comment>
<dbReference type="InterPro" id="IPR036322">
    <property type="entry name" value="WD40_repeat_dom_sf"/>
</dbReference>
<evidence type="ECO:0000256" key="4">
    <source>
        <dbReference type="HAMAP-Rule" id="MF_03037"/>
    </source>
</evidence>
<dbReference type="InterPro" id="IPR020472">
    <property type="entry name" value="WD40_PAC1"/>
</dbReference>
<keyword evidence="7" id="KW-1185">Reference proteome</keyword>
<dbReference type="PROSITE" id="PS50082">
    <property type="entry name" value="WD_REPEATS_2"/>
    <property type="match status" value="6"/>
</dbReference>
<name>A0A4C1X5Z8_EUMVA</name>
<evidence type="ECO:0000256" key="1">
    <source>
        <dbReference type="ARBA" id="ARBA00022574"/>
    </source>
</evidence>
<dbReference type="STRING" id="151549.A0A4C1X5Z8"/>
<proteinExistence type="inferred from homology"/>
<dbReference type="PANTHER" id="PTHR19920">
    <property type="entry name" value="WD40 PROTEIN CIAO1"/>
    <property type="match status" value="1"/>
</dbReference>
<evidence type="ECO:0000313" key="6">
    <source>
        <dbReference type="EMBL" id="GBP59198.1"/>
    </source>
</evidence>
<feature type="repeat" description="WD" evidence="5">
    <location>
        <begin position="107"/>
        <end position="138"/>
    </location>
</feature>
<dbReference type="AlphaFoldDB" id="A0A4C1X5Z8"/>
<dbReference type="Gene3D" id="2.130.10.10">
    <property type="entry name" value="YVTN repeat-like/Quinoprotein amine dehydrogenase"/>
    <property type="match status" value="1"/>
</dbReference>
<feature type="repeat" description="WD" evidence="5">
    <location>
        <begin position="152"/>
        <end position="193"/>
    </location>
</feature>
<comment type="function">
    <text evidence="4">Essential component of the cytosolic iron-sulfur (Fe/S) protein assembly machinery. Required for the maturation of extramitochondrial Fe/S proteins.</text>
</comment>
<dbReference type="InterPro" id="IPR001680">
    <property type="entry name" value="WD40_rpt"/>
</dbReference>
<sequence>MLGKKSKLSLRDKRTIYKKCIRTARHTRLSSLFTSSQRHLIDSKDLDFPTLAKFMKGSSKRFFEFVKSHPNVLLRSAVFYGPPRLHQHLTAADCNFIMVKLELLQTVTGHRGIVWNVSWHPSGNVIASCGEDKTIKLWAKEGDKWVIKTVLVDGHQRTIREVAWSPCGNYLASASFDATTAIWDKKSGQFECNATLEGHENEVKSVAWSASGQLLATCGRDKSVWVWEVAGDDEYECAAVLNAHNQDVKKVVWHPYMDIVASASYDNTVKLFKEDPADNDWSCISTLQSHESTVWSLAFDKTGDRLATCSDDKTVKIWKEYKPGNPEGVIIPEGDSVWKCVCTLSGYHTRCVYDLSWCPNTGLLATACGDDIVRVFKETIDSDSNAPTFELLCTKQNAHSQDVNCVKWNPAGNQELVSCSDDGEIKIWKFEE</sequence>
<dbReference type="CDD" id="cd00200">
    <property type="entry name" value="WD40"/>
    <property type="match status" value="1"/>
</dbReference>
<feature type="repeat" description="WD" evidence="5">
    <location>
        <begin position="287"/>
        <end position="319"/>
    </location>
</feature>
<dbReference type="OrthoDB" id="284782at2759"/>
<evidence type="ECO:0000256" key="2">
    <source>
        <dbReference type="ARBA" id="ARBA00022737"/>
    </source>
</evidence>
<dbReference type="EMBL" id="BGZK01000755">
    <property type="protein sequence ID" value="GBP59198.1"/>
    <property type="molecule type" value="Genomic_DNA"/>
</dbReference>
<evidence type="ECO:0000313" key="7">
    <source>
        <dbReference type="Proteomes" id="UP000299102"/>
    </source>
</evidence>
<evidence type="ECO:0000256" key="5">
    <source>
        <dbReference type="PROSITE-ProRule" id="PRU00221"/>
    </source>
</evidence>
<dbReference type="Proteomes" id="UP000299102">
    <property type="component" value="Unassembled WGS sequence"/>
</dbReference>
<feature type="repeat" description="WD" evidence="5">
    <location>
        <begin position="241"/>
        <end position="273"/>
    </location>
</feature>
<keyword evidence="2" id="KW-0677">Repeat</keyword>
<dbReference type="InterPro" id="IPR019775">
    <property type="entry name" value="WD40_repeat_CS"/>
</dbReference>
<comment type="similarity">
    <text evidence="4">Belongs to the WD repeat CIA1 family.</text>
</comment>
<organism evidence="6 7">
    <name type="scientific">Eumeta variegata</name>
    <name type="common">Bagworm moth</name>
    <name type="synonym">Eumeta japonica</name>
    <dbReference type="NCBI Taxonomy" id="151549"/>
    <lineage>
        <taxon>Eukaryota</taxon>
        <taxon>Metazoa</taxon>
        <taxon>Ecdysozoa</taxon>
        <taxon>Arthropoda</taxon>
        <taxon>Hexapoda</taxon>
        <taxon>Insecta</taxon>
        <taxon>Pterygota</taxon>
        <taxon>Neoptera</taxon>
        <taxon>Endopterygota</taxon>
        <taxon>Lepidoptera</taxon>
        <taxon>Glossata</taxon>
        <taxon>Ditrysia</taxon>
        <taxon>Tineoidea</taxon>
        <taxon>Psychidae</taxon>
        <taxon>Oiketicinae</taxon>
        <taxon>Eumeta</taxon>
    </lineage>
</organism>
<dbReference type="PANTHER" id="PTHR19920:SF0">
    <property type="entry name" value="CYTOSOLIC IRON-SULFUR PROTEIN ASSEMBLY PROTEIN CIAO1-RELATED"/>
    <property type="match status" value="1"/>
</dbReference>
<accession>A0A4C1X5Z8</accession>
<dbReference type="GO" id="GO:0016226">
    <property type="term" value="P:iron-sulfur cluster assembly"/>
    <property type="evidence" value="ECO:0007669"/>
    <property type="project" value="UniProtKB-UniRule"/>
</dbReference>
<feature type="repeat" description="WD" evidence="5">
    <location>
        <begin position="196"/>
        <end position="229"/>
    </location>
</feature>
<reference evidence="6 7" key="1">
    <citation type="journal article" date="2019" name="Commun. Biol.">
        <title>The bagworm genome reveals a unique fibroin gene that provides high tensile strength.</title>
        <authorList>
            <person name="Kono N."/>
            <person name="Nakamura H."/>
            <person name="Ohtoshi R."/>
            <person name="Tomita M."/>
            <person name="Numata K."/>
            <person name="Arakawa K."/>
        </authorList>
    </citation>
    <scope>NUCLEOTIDE SEQUENCE [LARGE SCALE GENOMIC DNA]</scope>
</reference>
<gene>
    <name evidence="4 6" type="primary">Ciao1</name>
    <name evidence="6" type="ORF">EVAR_54633_1</name>
</gene>
<dbReference type="InterPro" id="IPR028608">
    <property type="entry name" value="CIAO1/Cia1"/>
</dbReference>
<keyword evidence="1 5" id="KW-0853">WD repeat</keyword>